<protein>
    <submittedName>
        <fullName evidence="1">Uncharacterized protein</fullName>
    </submittedName>
</protein>
<dbReference type="OrthoDB" id="9972657at2759"/>
<dbReference type="AlphaFoldDB" id="A0A8S1PA44"/>
<sequence length="104" mass="12732">MVIFQEKIQYKKIVKVLFYVEKTAKDLVVTKKEQQNECESQKYWIGFNKNKLRVFKQEMEPQSFKGQNQQLYQNLFQTQLNQKNKDQSFQICFELLQQNTRRNQ</sequence>
<gene>
    <name evidence="1" type="ORF">PSON_ATCC_30995.1.T0720182</name>
</gene>
<reference evidence="1" key="1">
    <citation type="submission" date="2021-01" db="EMBL/GenBank/DDBJ databases">
        <authorList>
            <consortium name="Genoscope - CEA"/>
            <person name="William W."/>
        </authorList>
    </citation>
    <scope>NUCLEOTIDE SEQUENCE</scope>
</reference>
<proteinExistence type="predicted"/>
<organism evidence="1 2">
    <name type="scientific">Paramecium sonneborni</name>
    <dbReference type="NCBI Taxonomy" id="65129"/>
    <lineage>
        <taxon>Eukaryota</taxon>
        <taxon>Sar</taxon>
        <taxon>Alveolata</taxon>
        <taxon>Ciliophora</taxon>
        <taxon>Intramacronucleata</taxon>
        <taxon>Oligohymenophorea</taxon>
        <taxon>Peniculida</taxon>
        <taxon>Parameciidae</taxon>
        <taxon>Paramecium</taxon>
    </lineage>
</organism>
<name>A0A8S1PA44_9CILI</name>
<dbReference type="Proteomes" id="UP000692954">
    <property type="component" value="Unassembled WGS sequence"/>
</dbReference>
<keyword evidence="2" id="KW-1185">Reference proteome</keyword>
<evidence type="ECO:0000313" key="2">
    <source>
        <dbReference type="Proteomes" id="UP000692954"/>
    </source>
</evidence>
<accession>A0A8S1PA44</accession>
<dbReference type="EMBL" id="CAJJDN010000072">
    <property type="protein sequence ID" value="CAD8099754.1"/>
    <property type="molecule type" value="Genomic_DNA"/>
</dbReference>
<evidence type="ECO:0000313" key="1">
    <source>
        <dbReference type="EMBL" id="CAD8099754.1"/>
    </source>
</evidence>
<comment type="caution">
    <text evidence="1">The sequence shown here is derived from an EMBL/GenBank/DDBJ whole genome shotgun (WGS) entry which is preliminary data.</text>
</comment>